<keyword evidence="1" id="KW-0813">Transport</keyword>
<dbReference type="InterPro" id="IPR036909">
    <property type="entry name" value="Cyt_c-like_dom_sf"/>
</dbReference>
<dbReference type="PIRSF" id="PIRSF000025">
    <property type="entry name" value="Cytc_Bsub_c550"/>
    <property type="match status" value="1"/>
</dbReference>
<dbReference type="Pfam" id="PF13442">
    <property type="entry name" value="Cytochrome_CBB3"/>
    <property type="match status" value="1"/>
</dbReference>
<dbReference type="InterPro" id="IPR012218">
    <property type="entry name" value="Cyt_c_BACSU-c550-type"/>
</dbReference>
<keyword evidence="3 6" id="KW-0479">Metal-binding</keyword>
<organism evidence="8 9">
    <name type="scientific">Paenibacillus plantiphilus</name>
    <dbReference type="NCBI Taxonomy" id="2905650"/>
    <lineage>
        <taxon>Bacteria</taxon>
        <taxon>Bacillati</taxon>
        <taxon>Bacillota</taxon>
        <taxon>Bacilli</taxon>
        <taxon>Bacillales</taxon>
        <taxon>Paenibacillaceae</taxon>
        <taxon>Paenibacillus</taxon>
    </lineage>
</organism>
<evidence type="ECO:0000313" key="8">
    <source>
        <dbReference type="EMBL" id="CAH1209468.1"/>
    </source>
</evidence>
<dbReference type="PANTHER" id="PTHR37823">
    <property type="entry name" value="CYTOCHROME C-553-LIKE"/>
    <property type="match status" value="1"/>
</dbReference>
<dbReference type="Gene3D" id="1.10.760.10">
    <property type="entry name" value="Cytochrome c-like domain"/>
    <property type="match status" value="1"/>
</dbReference>
<evidence type="ECO:0000256" key="6">
    <source>
        <dbReference type="PROSITE-ProRule" id="PRU00433"/>
    </source>
</evidence>
<dbReference type="PROSITE" id="PS51257">
    <property type="entry name" value="PROKAR_LIPOPROTEIN"/>
    <property type="match status" value="1"/>
</dbReference>
<accession>A0ABN8GHJ4</accession>
<evidence type="ECO:0000256" key="3">
    <source>
        <dbReference type="ARBA" id="ARBA00022723"/>
    </source>
</evidence>
<keyword evidence="4" id="KW-0249">Electron transport</keyword>
<dbReference type="PRINTS" id="PR00605">
    <property type="entry name" value="CYTCHROMECIC"/>
</dbReference>
<evidence type="ECO:0000256" key="2">
    <source>
        <dbReference type="ARBA" id="ARBA00022617"/>
    </source>
</evidence>
<evidence type="ECO:0000259" key="7">
    <source>
        <dbReference type="PROSITE" id="PS51007"/>
    </source>
</evidence>
<dbReference type="EMBL" id="CAKMMF010000016">
    <property type="protein sequence ID" value="CAH1209468.1"/>
    <property type="molecule type" value="Genomic_DNA"/>
</dbReference>
<dbReference type="PROSITE" id="PS51007">
    <property type="entry name" value="CYTC"/>
    <property type="match status" value="1"/>
</dbReference>
<keyword evidence="2 6" id="KW-0349">Heme</keyword>
<evidence type="ECO:0000256" key="1">
    <source>
        <dbReference type="ARBA" id="ARBA00022448"/>
    </source>
</evidence>
<dbReference type="PANTHER" id="PTHR37823:SF4">
    <property type="entry name" value="MENAQUINOL-CYTOCHROME C REDUCTASE CYTOCHROME B_C SUBUNIT"/>
    <property type="match status" value="1"/>
</dbReference>
<feature type="domain" description="Cytochrome c" evidence="7">
    <location>
        <begin position="29"/>
        <end position="109"/>
    </location>
</feature>
<comment type="caution">
    <text evidence="8">The sequence shown here is derived from an EMBL/GenBank/DDBJ whole genome shotgun (WGS) entry which is preliminary data.</text>
</comment>
<evidence type="ECO:0000256" key="5">
    <source>
        <dbReference type="ARBA" id="ARBA00023004"/>
    </source>
</evidence>
<sequence length="109" mass="11826">MKHRWLGWILFLCVIGSLVGCGNDQATKGRTTDGAELTVPPVYKQNCLSCHGSELQGRVGPNLQTVGGRLTEEQLSQIIREGKGGMPGFENRLDTEEIGTLSAWLAAQK</sequence>
<dbReference type="SUPFAM" id="SSF46626">
    <property type="entry name" value="Cytochrome c"/>
    <property type="match status" value="1"/>
</dbReference>
<dbReference type="Proteomes" id="UP000838686">
    <property type="component" value="Unassembled WGS sequence"/>
</dbReference>
<protein>
    <submittedName>
        <fullName evidence="8">Cytochrome c-551</fullName>
    </submittedName>
</protein>
<dbReference type="InterPro" id="IPR008168">
    <property type="entry name" value="Cyt_C_IC"/>
</dbReference>
<keyword evidence="9" id="KW-1185">Reference proteome</keyword>
<dbReference type="InterPro" id="IPR009056">
    <property type="entry name" value="Cyt_c-like_dom"/>
</dbReference>
<evidence type="ECO:0000256" key="4">
    <source>
        <dbReference type="ARBA" id="ARBA00022982"/>
    </source>
</evidence>
<keyword evidence="5 6" id="KW-0408">Iron</keyword>
<evidence type="ECO:0000313" key="9">
    <source>
        <dbReference type="Proteomes" id="UP000838686"/>
    </source>
</evidence>
<name>A0ABN8GHJ4_9BACL</name>
<proteinExistence type="predicted"/>
<reference evidence="8" key="1">
    <citation type="submission" date="2022-01" db="EMBL/GenBank/DDBJ databases">
        <authorList>
            <person name="Criscuolo A."/>
        </authorList>
    </citation>
    <scope>NUCLEOTIDE SEQUENCE</scope>
    <source>
        <strain evidence="8">CIP111893</strain>
    </source>
</reference>
<dbReference type="InterPro" id="IPR051811">
    <property type="entry name" value="Cytochrome_c550/c551-like"/>
</dbReference>
<gene>
    <name evidence="8" type="primary">cccA</name>
    <name evidence="8" type="ORF">PAECIP111893_03028</name>
</gene>